<dbReference type="SUPFAM" id="SSF46785">
    <property type="entry name" value="Winged helix' DNA-binding domain"/>
    <property type="match status" value="1"/>
</dbReference>
<organism evidence="5">
    <name type="scientific">Microvirga ossetica</name>
    <dbReference type="NCBI Taxonomy" id="1882682"/>
    <lineage>
        <taxon>Bacteria</taxon>
        <taxon>Pseudomonadati</taxon>
        <taxon>Pseudomonadota</taxon>
        <taxon>Alphaproteobacteria</taxon>
        <taxon>Hyphomicrobiales</taxon>
        <taxon>Methylobacteriaceae</taxon>
        <taxon>Microvirga</taxon>
    </lineage>
</organism>
<dbReference type="OrthoDB" id="6331822at2"/>
<keyword evidence="5" id="KW-0614">Plasmid</keyword>
<evidence type="ECO:0000259" key="4">
    <source>
        <dbReference type="PROSITE" id="PS50995"/>
    </source>
</evidence>
<keyword evidence="3" id="KW-0804">Transcription</keyword>
<keyword evidence="2" id="KW-0238">DNA-binding</keyword>
<accession>A0A1B2ESI3</accession>
<protein>
    <submittedName>
        <fullName evidence="5">MarR family transcriptional regulator</fullName>
    </submittedName>
</protein>
<dbReference type="SMART" id="SM00347">
    <property type="entry name" value="HTH_MARR"/>
    <property type="match status" value="1"/>
</dbReference>
<dbReference type="GO" id="GO:0003700">
    <property type="term" value="F:DNA-binding transcription factor activity"/>
    <property type="evidence" value="ECO:0007669"/>
    <property type="project" value="InterPro"/>
</dbReference>
<dbReference type="InterPro" id="IPR036388">
    <property type="entry name" value="WH-like_DNA-bd_sf"/>
</dbReference>
<dbReference type="RefSeq" id="WP_099514021.1">
    <property type="nucleotide sequence ID" value="NZ_CP016617.1"/>
</dbReference>
<sequence length="153" mass="16652">MLTNYSEGTIGLLLVDAARLLRLRIDRALEGAGLGLTAGEARTLAYVSLYPASRQTALAAQMNVEPMTLVSFLDKLESRGLVVREPDPTDRRAKIVQLAPDAQPTLEQVLGITRKVQEGALRDFDPNEAGMLRTLLKRMRANIAGTEPGRGPE</sequence>
<proteinExistence type="predicted"/>
<evidence type="ECO:0000313" key="5">
    <source>
        <dbReference type="EMBL" id="ANY82928.1"/>
    </source>
</evidence>
<dbReference type="PANTHER" id="PTHR33164:SF64">
    <property type="entry name" value="TRANSCRIPTIONAL REGULATOR SLYA"/>
    <property type="match status" value="1"/>
</dbReference>
<dbReference type="EMBL" id="CP016617">
    <property type="protein sequence ID" value="ANY82928.1"/>
    <property type="molecule type" value="Genomic_DNA"/>
</dbReference>
<gene>
    <name evidence="5" type="ORF">BB934_32425</name>
</gene>
<dbReference type="GO" id="GO:0006950">
    <property type="term" value="P:response to stress"/>
    <property type="evidence" value="ECO:0007669"/>
    <property type="project" value="TreeGrafter"/>
</dbReference>
<evidence type="ECO:0000256" key="2">
    <source>
        <dbReference type="ARBA" id="ARBA00023125"/>
    </source>
</evidence>
<geneLocation type="plasmid" evidence="5">
    <name>unnamed1</name>
</geneLocation>
<name>A0A1B2ESI3_9HYPH</name>
<dbReference type="KEGG" id="moc:BB934_32425"/>
<feature type="domain" description="HTH marR-type" evidence="4">
    <location>
        <begin position="7"/>
        <end position="141"/>
    </location>
</feature>
<dbReference type="InterPro" id="IPR000835">
    <property type="entry name" value="HTH_MarR-typ"/>
</dbReference>
<dbReference type="InterPro" id="IPR036390">
    <property type="entry name" value="WH_DNA-bd_sf"/>
</dbReference>
<dbReference type="Pfam" id="PF01047">
    <property type="entry name" value="MarR"/>
    <property type="match status" value="1"/>
</dbReference>
<dbReference type="PRINTS" id="PR00598">
    <property type="entry name" value="HTHMARR"/>
</dbReference>
<dbReference type="PROSITE" id="PS50995">
    <property type="entry name" value="HTH_MARR_2"/>
    <property type="match status" value="1"/>
</dbReference>
<evidence type="ECO:0000256" key="1">
    <source>
        <dbReference type="ARBA" id="ARBA00023015"/>
    </source>
</evidence>
<evidence type="ECO:0000256" key="3">
    <source>
        <dbReference type="ARBA" id="ARBA00023163"/>
    </source>
</evidence>
<dbReference type="InterPro" id="IPR039422">
    <property type="entry name" value="MarR/SlyA-like"/>
</dbReference>
<reference evidence="5" key="1">
    <citation type="submission" date="2016-07" db="EMBL/GenBank/DDBJ databases">
        <title>Microvirga ossetica sp. nov. a new species of rhizobia isolated from root nodules of the legume species Vicia alpestris Steven originated from North Ossetia region in the Caucasus.</title>
        <authorList>
            <person name="Safronova V.I."/>
            <person name="Kuznetsova I.G."/>
            <person name="Sazanova A.L."/>
            <person name="Belimov A."/>
            <person name="Andronov E."/>
            <person name="Osledkin Y.S."/>
            <person name="Onishchuk O.P."/>
            <person name="Kurchak O.N."/>
            <person name="Shaposhnikov A.I."/>
            <person name="Willems A."/>
            <person name="Tikhonovich I.A."/>
        </authorList>
    </citation>
    <scope>NUCLEOTIDE SEQUENCE [LARGE SCALE GENOMIC DNA]</scope>
    <source>
        <strain evidence="5">V5/3M</strain>
        <plasmid evidence="5">unnamed1</plasmid>
    </source>
</reference>
<dbReference type="GO" id="GO:0003677">
    <property type="term" value="F:DNA binding"/>
    <property type="evidence" value="ECO:0007669"/>
    <property type="project" value="UniProtKB-KW"/>
</dbReference>
<dbReference type="PANTHER" id="PTHR33164">
    <property type="entry name" value="TRANSCRIPTIONAL REGULATOR, MARR FAMILY"/>
    <property type="match status" value="1"/>
</dbReference>
<keyword evidence="1" id="KW-0805">Transcription regulation</keyword>
<dbReference type="Gene3D" id="1.10.10.10">
    <property type="entry name" value="Winged helix-like DNA-binding domain superfamily/Winged helix DNA-binding domain"/>
    <property type="match status" value="1"/>
</dbReference>
<dbReference type="AlphaFoldDB" id="A0A1B2ESI3"/>